<dbReference type="Gene3D" id="2.60.220.50">
    <property type="match status" value="1"/>
</dbReference>
<dbReference type="GO" id="GO:0004930">
    <property type="term" value="F:G protein-coupled receptor activity"/>
    <property type="evidence" value="ECO:0007669"/>
    <property type="project" value="InterPro"/>
</dbReference>
<dbReference type="InterPro" id="IPR001611">
    <property type="entry name" value="Leu-rich_rpt"/>
</dbReference>
<comment type="similarity">
    <text evidence="2">Belongs to the G-protein coupled receptor 2 family. Adhesion G-protein coupled receptor (ADGR) subfamily.</text>
</comment>
<dbReference type="InterPro" id="IPR001879">
    <property type="entry name" value="GPCR_2_extracellular_dom"/>
</dbReference>
<feature type="transmembrane region" description="Helical" evidence="12">
    <location>
        <begin position="876"/>
        <end position="898"/>
    </location>
</feature>
<evidence type="ECO:0000313" key="18">
    <source>
        <dbReference type="Proteomes" id="UP001151699"/>
    </source>
</evidence>
<keyword evidence="18" id="KW-1185">Reference proteome</keyword>
<keyword evidence="9" id="KW-1015">Disulfide bond</keyword>
<evidence type="ECO:0000256" key="11">
    <source>
        <dbReference type="SAM" id="MobiDB-lite"/>
    </source>
</evidence>
<feature type="transmembrane region" description="Helical" evidence="12">
    <location>
        <begin position="965"/>
        <end position="986"/>
    </location>
</feature>
<dbReference type="InterPro" id="IPR032675">
    <property type="entry name" value="LRR_dom_sf"/>
</dbReference>
<dbReference type="SMART" id="SM00369">
    <property type="entry name" value="LRR_TYP"/>
    <property type="match status" value="2"/>
</dbReference>
<evidence type="ECO:0000256" key="12">
    <source>
        <dbReference type="SAM" id="Phobius"/>
    </source>
</evidence>
<dbReference type="GO" id="GO:0005886">
    <property type="term" value="C:plasma membrane"/>
    <property type="evidence" value="ECO:0007669"/>
    <property type="project" value="TreeGrafter"/>
</dbReference>
<keyword evidence="3" id="KW-0433">Leucine-rich repeat</keyword>
<name>A0A9Q0MSB9_9DIPT</name>
<evidence type="ECO:0000256" key="13">
    <source>
        <dbReference type="SAM" id="SignalP"/>
    </source>
</evidence>
<dbReference type="PROSITE" id="PS51450">
    <property type="entry name" value="LRR"/>
    <property type="match status" value="1"/>
</dbReference>
<dbReference type="Gene3D" id="3.80.10.10">
    <property type="entry name" value="Ribonuclease Inhibitor"/>
    <property type="match status" value="1"/>
</dbReference>
<keyword evidence="7 12" id="KW-1133">Transmembrane helix</keyword>
<feature type="transmembrane region" description="Helical" evidence="12">
    <location>
        <begin position="722"/>
        <end position="745"/>
    </location>
</feature>
<dbReference type="Proteomes" id="UP001151699">
    <property type="component" value="Chromosome X"/>
</dbReference>
<feature type="domain" description="G-protein coupled receptors family 2 profile 1" evidence="14">
    <location>
        <begin position="311"/>
        <end position="396"/>
    </location>
</feature>
<dbReference type="GO" id="GO:0007166">
    <property type="term" value="P:cell surface receptor signaling pathway"/>
    <property type="evidence" value="ECO:0007669"/>
    <property type="project" value="InterPro"/>
</dbReference>
<dbReference type="InterPro" id="IPR058808">
    <property type="entry name" value="GAIN_ADGRA2/3"/>
</dbReference>
<evidence type="ECO:0000313" key="17">
    <source>
        <dbReference type="EMBL" id="KAJ6637071.1"/>
    </source>
</evidence>
<keyword evidence="6" id="KW-0677">Repeat</keyword>
<feature type="transmembrane region" description="Helical" evidence="12">
    <location>
        <begin position="838"/>
        <end position="856"/>
    </location>
</feature>
<dbReference type="InterPro" id="IPR017981">
    <property type="entry name" value="GPCR_2-like_7TM"/>
</dbReference>
<dbReference type="Pfam" id="PF00002">
    <property type="entry name" value="7tm_2"/>
    <property type="match status" value="1"/>
</dbReference>
<feature type="chain" id="PRO_5040317398" evidence="13">
    <location>
        <begin position="21"/>
        <end position="1736"/>
    </location>
</feature>
<dbReference type="EMBL" id="WJQU01000003">
    <property type="protein sequence ID" value="KAJ6637071.1"/>
    <property type="molecule type" value="Genomic_DNA"/>
</dbReference>
<dbReference type="SMART" id="SM00082">
    <property type="entry name" value="LRRCT"/>
    <property type="match status" value="1"/>
</dbReference>
<evidence type="ECO:0000259" key="14">
    <source>
        <dbReference type="PROSITE" id="PS50227"/>
    </source>
</evidence>
<dbReference type="InterPro" id="IPR051963">
    <property type="entry name" value="Adhesion_GPCR_A"/>
</dbReference>
<protein>
    <submittedName>
        <fullName evidence="17">Adhesion G protein-coupled receptor A3</fullName>
    </submittedName>
</protein>
<evidence type="ECO:0000256" key="10">
    <source>
        <dbReference type="ARBA" id="ARBA00023170"/>
    </source>
</evidence>
<feature type="transmembrane region" description="Helical" evidence="12">
    <location>
        <begin position="998"/>
        <end position="1019"/>
    </location>
</feature>
<dbReference type="Pfam" id="PF13855">
    <property type="entry name" value="LRR_8"/>
    <property type="match status" value="1"/>
</dbReference>
<organism evidence="17 18">
    <name type="scientific">Pseudolycoriella hygida</name>
    <dbReference type="NCBI Taxonomy" id="35572"/>
    <lineage>
        <taxon>Eukaryota</taxon>
        <taxon>Metazoa</taxon>
        <taxon>Ecdysozoa</taxon>
        <taxon>Arthropoda</taxon>
        <taxon>Hexapoda</taxon>
        <taxon>Insecta</taxon>
        <taxon>Pterygota</taxon>
        <taxon>Neoptera</taxon>
        <taxon>Endopterygota</taxon>
        <taxon>Diptera</taxon>
        <taxon>Nematocera</taxon>
        <taxon>Sciaroidea</taxon>
        <taxon>Sciaridae</taxon>
        <taxon>Pseudolycoriella</taxon>
    </lineage>
</organism>
<evidence type="ECO:0000256" key="9">
    <source>
        <dbReference type="ARBA" id="ARBA00023157"/>
    </source>
</evidence>
<sequence>MKSVLLVLSLLSPLVIVADAIAGCPVKCVCRLVSQNSQNVNGIKVKCGGNPQAKLTSIKEIGIDSIRSDIVNLDLSKNLISTIEPNDFVNFTSLKKLDLSDNSLRKIDASSFGEMLALEKLKLSYNLIVHIFQGAFDKLPMLKQLNISGNALACDCDLLWLIPWSAANKVKLMPAPQCETPSPFNGQLLKKLKIGTDLHCESPLQPLLELNPDQDQLVFEGDAFTLRCRAPRVAVGDTHESEDVPTRAHVFWGWSEKILEPNSTEDIVYHDPKKIFPSIEIIDARHLTDSGLLDSILRIPYSTRNHSGTWDCRLRSQQANLSRSIAVTIISESTKYCSAQITSDNKGKYSWPKTMRGKTVRLTCAREGAPNLYAMNHCSNLGEWTDLDTSSCPYIRETTRILEQFSKVNLSIARGSVLESAKRLRNYTNLDLNGHRFNDPMDVVYIAKTVTNYLDFVVQEKDLGSMLLDIVSQVMRFSIQLLQAAQYIDSSCTKLIVAAEQASLMLAAYTPEAQTQKNNLAIEIFKIRMDSFSGLTCTWFKSDNAADGEKRTFQCSTANNGEGIGIHERHIDAIIQIPSNLITPINSQSLSTQQLQVSVFEDSNLFPQNRNQSTLEVTSCVIGAKLLSKPISNVSESIFIMLRAAPFHHKHSTPHLVWWDPELNNGVGGWSPQGCRFAQLHQGLWVFSCYRLGYYGLQQNTKYLNDFPDELAGARFRYSPPAFYIGGIVLFTCTWINIVTYIAYGNSIQMARRTKHSLINTWLAMALLCFVFTIGIFQTEDYRTCQSIGVSIHYFSLCVILWICVCVSNMYKRLSRHDRNISLPSEDLPKNISQKPILGLYLVGWGIALIICGISGSVNIREYASYSYCFLKSGPALSAVFVPAVILIAFLVILFVCIKCSISTPEDIGHMSEGTQATENVDLDMLEPNLHRNGDRYRSISLSTPTTSSAEDLEHTNGAQLKAHVIVLFLYLVAWLFASISVATPFSDRILYEEELFSIIYAIAASFLGLFNLFFYCIARSDVRMQWSMLSCRNFSKKQCCRSRSVSDSKEHNNIPPVIYHQATATLHSISRSNSQSSKNRAPSNSNILKGAVDLNLHTLNRNESPSGHHHKMNGNVNLVLLHRQQFLHNSMSQSGSESADVFYNPNQINVARKFFKKQKRLQKRNNFEIHNRYRDNNDCLSEVSSMVSFPRRPQPSGLSIFSSGASKVNNTNIHVDKKNLIDNLFHKESRQQNLNPNILSDSCNESDMIVDTERFVLGAEGLRALTSNRTKVNNTPPMVANIYTNVPETLQPQHEIVTMRADDKYKKFINEEDESSVNEVPIDKEFENVSSQTKPEPPHYVNEEFQKQNHSEQNSPVKSCLEFVSNAMVLSLNSPIQAMNTIGLPITSPTDQMPLENEIDKNLNDDGDDDDLGLSKNDEYISSPLEITCVLPHTLQIRSKSLNDLSKGIESICPLYEQQARSISCTQLTRNPHYVHEYNLSDNLPRHPDNSTRILSSPILFSPSLCDINDIPSPSLHHQKTFQQRTIQLESTPVGSESNLFFSPEKIFNPIRRNFASSPTSESDINYQNSEISIRSHELYAPQQDDVLNITLIGEETHFPYQSSEVSDMDDQDDIDDDDYNNCSNDCLLGPRDRCHEDNEDENDEIEDVLNESQSSISIDELYQQITRRPMNEVRSLSEAASSPLLAHHDDDKKELIVENDGSQCGVVSFTNLSAADAEDEYTEPLELSAIINYE</sequence>
<feature type="domain" description="Ig-like" evidence="16">
    <location>
        <begin position="206"/>
        <end position="328"/>
    </location>
</feature>
<comment type="caution">
    <text evidence="17">The sequence shown here is derived from an EMBL/GenBank/DDBJ whole genome shotgun (WGS) entry which is preliminary data.</text>
</comment>
<keyword evidence="8 12" id="KW-0472">Membrane</keyword>
<evidence type="ECO:0000256" key="7">
    <source>
        <dbReference type="ARBA" id="ARBA00022989"/>
    </source>
</evidence>
<evidence type="ECO:0000259" key="16">
    <source>
        <dbReference type="PROSITE" id="PS50835"/>
    </source>
</evidence>
<evidence type="ECO:0000256" key="8">
    <source>
        <dbReference type="ARBA" id="ARBA00023136"/>
    </source>
</evidence>
<gene>
    <name evidence="17" type="primary">adgra3</name>
    <name evidence="17" type="ORF">Bhyg_09797</name>
</gene>
<proteinExistence type="inferred from homology"/>
<accession>A0A9Q0MSB9</accession>
<dbReference type="PROSITE" id="PS50835">
    <property type="entry name" value="IG_LIKE"/>
    <property type="match status" value="1"/>
</dbReference>
<dbReference type="Pfam" id="PF26588">
    <property type="entry name" value="GAIN_ADGRA3"/>
    <property type="match status" value="1"/>
</dbReference>
<keyword evidence="4 12" id="KW-0812">Transmembrane</keyword>
<dbReference type="InterPro" id="IPR013783">
    <property type="entry name" value="Ig-like_fold"/>
</dbReference>
<comment type="subcellular location">
    <subcellularLocation>
        <location evidence="1">Membrane</location>
        <topology evidence="1">Multi-pass membrane protein</topology>
    </subcellularLocation>
</comment>
<dbReference type="PROSITE" id="PS50227">
    <property type="entry name" value="G_PROTEIN_RECEP_F2_3"/>
    <property type="match status" value="1"/>
</dbReference>
<dbReference type="InterPro" id="IPR000483">
    <property type="entry name" value="Cys-rich_flank_reg_C"/>
</dbReference>
<keyword evidence="10 17" id="KW-0675">Receptor</keyword>
<feature type="region of interest" description="Disordered" evidence="11">
    <location>
        <begin position="1388"/>
        <end position="1413"/>
    </location>
</feature>
<feature type="transmembrane region" description="Helical" evidence="12">
    <location>
        <begin position="792"/>
        <end position="811"/>
    </location>
</feature>
<dbReference type="InterPro" id="IPR046338">
    <property type="entry name" value="GAIN_dom_sf"/>
</dbReference>
<evidence type="ECO:0000256" key="1">
    <source>
        <dbReference type="ARBA" id="ARBA00004141"/>
    </source>
</evidence>
<dbReference type="InterPro" id="IPR007110">
    <property type="entry name" value="Ig-like_dom"/>
</dbReference>
<dbReference type="PANTHER" id="PTHR45930">
    <property type="entry name" value="G-PROTEIN COUPLED RECEPTOR 124-LIKE PROTEIN"/>
    <property type="match status" value="1"/>
</dbReference>
<keyword evidence="5 13" id="KW-0732">Signal</keyword>
<evidence type="ECO:0000256" key="6">
    <source>
        <dbReference type="ARBA" id="ARBA00022737"/>
    </source>
</evidence>
<evidence type="ECO:0000256" key="4">
    <source>
        <dbReference type="ARBA" id="ARBA00022692"/>
    </source>
</evidence>
<dbReference type="PROSITE" id="PS50261">
    <property type="entry name" value="G_PROTEIN_RECEP_F2_4"/>
    <property type="match status" value="1"/>
</dbReference>
<evidence type="ECO:0000256" key="5">
    <source>
        <dbReference type="ARBA" id="ARBA00022729"/>
    </source>
</evidence>
<dbReference type="InterPro" id="IPR000832">
    <property type="entry name" value="GPCR_2_secretin-like"/>
</dbReference>
<dbReference type="SUPFAM" id="SSF52058">
    <property type="entry name" value="L domain-like"/>
    <property type="match status" value="1"/>
</dbReference>
<dbReference type="Gene3D" id="2.60.40.10">
    <property type="entry name" value="Immunoglobulins"/>
    <property type="match status" value="1"/>
</dbReference>
<dbReference type="InterPro" id="IPR003591">
    <property type="entry name" value="Leu-rich_rpt_typical-subtyp"/>
</dbReference>
<dbReference type="PANTHER" id="PTHR45930:SF4">
    <property type="entry name" value="ADHESION G PROTEIN-COUPLED RECEPTOR A3"/>
    <property type="match status" value="1"/>
</dbReference>
<reference evidence="17" key="1">
    <citation type="submission" date="2022-07" db="EMBL/GenBank/DDBJ databases">
        <authorList>
            <person name="Trinca V."/>
            <person name="Uliana J.V.C."/>
            <person name="Torres T.T."/>
            <person name="Ward R.J."/>
            <person name="Monesi N."/>
        </authorList>
    </citation>
    <scope>NUCLEOTIDE SEQUENCE</scope>
    <source>
        <strain evidence="17">HSMRA1968</strain>
        <tissue evidence="17">Whole embryos</tissue>
    </source>
</reference>
<dbReference type="OrthoDB" id="10031018at2759"/>
<evidence type="ECO:0000256" key="2">
    <source>
        <dbReference type="ARBA" id="ARBA00007343"/>
    </source>
</evidence>
<feature type="signal peptide" evidence="13">
    <location>
        <begin position="1"/>
        <end position="20"/>
    </location>
</feature>
<dbReference type="Gene3D" id="1.20.1070.10">
    <property type="entry name" value="Rhodopsin 7-helix transmembrane proteins"/>
    <property type="match status" value="1"/>
</dbReference>
<feature type="domain" description="G-protein coupled receptors family 2 profile 2" evidence="15">
    <location>
        <begin position="719"/>
        <end position="1020"/>
    </location>
</feature>
<feature type="transmembrane region" description="Helical" evidence="12">
    <location>
        <begin position="757"/>
        <end position="777"/>
    </location>
</feature>
<evidence type="ECO:0000256" key="3">
    <source>
        <dbReference type="ARBA" id="ARBA00022614"/>
    </source>
</evidence>
<evidence type="ECO:0000259" key="15">
    <source>
        <dbReference type="PROSITE" id="PS50261"/>
    </source>
</evidence>